<dbReference type="Pfam" id="PF16044">
    <property type="entry name" value="DUF4796_C"/>
    <property type="match status" value="2"/>
</dbReference>
<dbReference type="AlphaFoldDB" id="A0AAY5KMC3"/>
<dbReference type="Pfam" id="PF22795">
    <property type="entry name" value="DUF4796_N"/>
    <property type="match status" value="1"/>
</dbReference>
<evidence type="ECO:0000259" key="2">
    <source>
        <dbReference type="Pfam" id="PF22795"/>
    </source>
</evidence>
<evidence type="ECO:0000313" key="3">
    <source>
        <dbReference type="Ensembl" id="ENSELUP00000087592.1"/>
    </source>
</evidence>
<sequence length="238" mass="27673">MDSKNVIKVSHCQKDIFCFFVPKECPECGMSIRGCRLEEAPISIPNPFSNGHKTPCCFLVAPAEENTHREFDGGTDLHTGITDTNGVVFNYTKTGVRRDQRGWERCISVPLVQPDMFNLLNQWDQYLHKFSGAELWDPAYKKNRDSSDQATFFQSSTVQFWFDEETHNCYNYSLMFINCILATQRRNPLTKDQFTQSFVLPRIKRACKYTTLCKDISKKQFFIVERLMRESEKDRGEA</sequence>
<evidence type="ECO:0008006" key="5">
    <source>
        <dbReference type="Google" id="ProtNLM"/>
    </source>
</evidence>
<proteinExistence type="predicted"/>
<organism evidence="3 4">
    <name type="scientific">Esox lucius</name>
    <name type="common">Northern pike</name>
    <dbReference type="NCBI Taxonomy" id="8010"/>
    <lineage>
        <taxon>Eukaryota</taxon>
        <taxon>Metazoa</taxon>
        <taxon>Chordata</taxon>
        <taxon>Craniata</taxon>
        <taxon>Vertebrata</taxon>
        <taxon>Euteleostomi</taxon>
        <taxon>Actinopterygii</taxon>
        <taxon>Neopterygii</taxon>
        <taxon>Teleostei</taxon>
        <taxon>Protacanthopterygii</taxon>
        <taxon>Esociformes</taxon>
        <taxon>Esocidae</taxon>
        <taxon>Esox</taxon>
    </lineage>
</organism>
<dbReference type="PANTHER" id="PTHR33963:SF2">
    <property type="entry name" value="MKRN2 OPPOSITE STRAND PROTEIN"/>
    <property type="match status" value="1"/>
</dbReference>
<evidence type="ECO:0000313" key="4">
    <source>
        <dbReference type="Proteomes" id="UP000265140"/>
    </source>
</evidence>
<feature type="domain" description="MKRN2 opposite strand protein-like N-terminal" evidence="2">
    <location>
        <begin position="4"/>
        <end position="30"/>
    </location>
</feature>
<dbReference type="PANTHER" id="PTHR33963">
    <property type="entry name" value="MKRN2 OPPOSITE STRAND PROTEIN"/>
    <property type="match status" value="1"/>
</dbReference>
<accession>A0AAY5KMC3</accession>
<keyword evidence="4" id="KW-1185">Reference proteome</keyword>
<name>A0AAY5KMC3_ESOLU</name>
<feature type="domain" description="MKRN2 opposite strand protein-like C-terminal" evidence="1">
    <location>
        <begin position="41"/>
        <end position="140"/>
    </location>
</feature>
<reference evidence="3" key="2">
    <citation type="submission" date="2025-08" db="UniProtKB">
        <authorList>
            <consortium name="Ensembl"/>
        </authorList>
    </citation>
    <scope>IDENTIFICATION</scope>
</reference>
<feature type="domain" description="MKRN2 opposite strand protein-like C-terminal" evidence="1">
    <location>
        <begin position="162"/>
        <end position="216"/>
    </location>
</feature>
<dbReference type="InterPro" id="IPR053921">
    <property type="entry name" value="MKRN2OS-like_C"/>
</dbReference>
<reference evidence="3" key="3">
    <citation type="submission" date="2025-09" db="UniProtKB">
        <authorList>
            <consortium name="Ensembl"/>
        </authorList>
    </citation>
    <scope>IDENTIFICATION</scope>
</reference>
<protein>
    <recommendedName>
        <fullName evidence="5">MKRN2 opposite strand, tandem duplicate 2</fullName>
    </recommendedName>
</protein>
<dbReference type="Ensembl" id="ENSELUT00000095707.1">
    <property type="protein sequence ID" value="ENSELUP00000087592.1"/>
    <property type="gene ID" value="ENSELUG00000013278.3"/>
</dbReference>
<dbReference type="GeneTree" id="ENSGT00390000003839"/>
<dbReference type="Proteomes" id="UP000265140">
    <property type="component" value="Chromosome 2"/>
</dbReference>
<dbReference type="InterPro" id="IPR032016">
    <property type="entry name" value="MKRN2OS-like"/>
</dbReference>
<dbReference type="InterPro" id="IPR053922">
    <property type="entry name" value="MKRN2OS-like_N"/>
</dbReference>
<evidence type="ECO:0000259" key="1">
    <source>
        <dbReference type="Pfam" id="PF16044"/>
    </source>
</evidence>
<reference evidence="3 4" key="1">
    <citation type="submission" date="2020-02" db="EMBL/GenBank/DDBJ databases">
        <title>Esox lucius (northern pike) genome, fEsoLuc1, primary haplotype.</title>
        <authorList>
            <person name="Myers G."/>
            <person name="Karagic N."/>
            <person name="Meyer A."/>
            <person name="Pippel M."/>
            <person name="Reichard M."/>
            <person name="Winkler S."/>
            <person name="Tracey A."/>
            <person name="Sims Y."/>
            <person name="Howe K."/>
            <person name="Rhie A."/>
            <person name="Formenti G."/>
            <person name="Durbin R."/>
            <person name="Fedrigo O."/>
            <person name="Jarvis E.D."/>
        </authorList>
    </citation>
    <scope>NUCLEOTIDE SEQUENCE [LARGE SCALE GENOMIC DNA]</scope>
</reference>